<dbReference type="GO" id="GO:0006556">
    <property type="term" value="P:S-adenosylmethionine biosynthetic process"/>
    <property type="evidence" value="ECO:0007669"/>
    <property type="project" value="UniProtKB-UniPathway"/>
</dbReference>
<evidence type="ECO:0000313" key="2">
    <source>
        <dbReference type="EMBL" id="CAE4576473.1"/>
    </source>
</evidence>
<dbReference type="GO" id="GO:0048269">
    <property type="term" value="C:methionine adenosyltransferase complex"/>
    <property type="evidence" value="ECO:0007669"/>
    <property type="project" value="TreeGrafter"/>
</dbReference>
<reference evidence="2" key="1">
    <citation type="submission" date="2021-01" db="EMBL/GenBank/DDBJ databases">
        <authorList>
            <person name="Corre E."/>
            <person name="Pelletier E."/>
            <person name="Niang G."/>
            <person name="Scheremetjew M."/>
            <person name="Finn R."/>
            <person name="Kale V."/>
            <person name="Holt S."/>
            <person name="Cochrane G."/>
            <person name="Meng A."/>
            <person name="Brown T."/>
            <person name="Cohen L."/>
        </authorList>
    </citation>
    <scope>NUCLEOTIDE SEQUENCE</scope>
    <source>
        <strain evidence="2">CCMP3105</strain>
    </source>
</reference>
<dbReference type="EMBL" id="HBNR01024032">
    <property type="protein sequence ID" value="CAE4576473.1"/>
    <property type="molecule type" value="Transcribed_RNA"/>
</dbReference>
<name>A0A7S4ULL3_9DINO</name>
<dbReference type="InterPro" id="IPR036291">
    <property type="entry name" value="NAD(P)-bd_dom_sf"/>
</dbReference>
<dbReference type="CDD" id="cd05254">
    <property type="entry name" value="dTDP_HR_like_SDR_e"/>
    <property type="match status" value="1"/>
</dbReference>
<gene>
    <name evidence="2" type="ORF">AMON00008_LOCUS16093</name>
</gene>
<feature type="domain" description="RmlD-like substrate binding" evidence="1">
    <location>
        <begin position="14"/>
        <end position="292"/>
    </location>
</feature>
<dbReference type="Gene3D" id="3.40.50.720">
    <property type="entry name" value="NAD(P)-binding Rossmann-like Domain"/>
    <property type="match status" value="1"/>
</dbReference>
<dbReference type="SUPFAM" id="SSF51735">
    <property type="entry name" value="NAD(P)-binding Rossmann-fold domains"/>
    <property type="match status" value="1"/>
</dbReference>
<evidence type="ECO:0000259" key="1">
    <source>
        <dbReference type="Pfam" id="PF04321"/>
    </source>
</evidence>
<dbReference type="PANTHER" id="PTHR10491">
    <property type="entry name" value="DTDP-4-DEHYDRORHAMNOSE REDUCTASE"/>
    <property type="match status" value="1"/>
</dbReference>
<dbReference type="UniPathway" id="UPA00315">
    <property type="reaction ID" value="UER00080"/>
</dbReference>
<proteinExistence type="predicted"/>
<protein>
    <recommendedName>
        <fullName evidence="1">RmlD-like substrate binding domain-containing protein</fullName>
    </recommendedName>
</protein>
<organism evidence="2">
    <name type="scientific">Alexandrium monilatum</name>
    <dbReference type="NCBI Taxonomy" id="311494"/>
    <lineage>
        <taxon>Eukaryota</taxon>
        <taxon>Sar</taxon>
        <taxon>Alveolata</taxon>
        <taxon>Dinophyceae</taxon>
        <taxon>Gonyaulacales</taxon>
        <taxon>Pyrocystaceae</taxon>
        <taxon>Alexandrium</taxon>
    </lineage>
</organism>
<sequence length="322" mass="35880">MQPTATRAGISGARVLITGATGLLGRQVFRVFEEHGWCTRGLGLARAKGHIVRCDLLNAEDLEAQFDDFRPTIVVHCAAERRPDALEEDRAYATKINVDLTHDIGKLCRERGVWMIYISTNYVFDGKEAPYAEDAVPRPVNTYGESKYAGERAVAEVHPDAATVRVPLLYGPIEYVGETSVTALLGTIQKEAPRLDNWQERFPTCTEDAAHVLEAFCAAQVSRGEQSPERFRGIFHWQSNERHTKYTMAMVIAEIAGVDSAGFVSVDEAPPPEQAPRPQFERMLCGRLERVLAQAGEGDCDRFRSSFAQSLARNIEPFLPRR</sequence>
<dbReference type="PANTHER" id="PTHR10491:SF4">
    <property type="entry name" value="METHIONINE ADENOSYLTRANSFERASE 2 SUBUNIT BETA"/>
    <property type="match status" value="1"/>
</dbReference>
<dbReference type="AlphaFoldDB" id="A0A7S4ULL3"/>
<accession>A0A7S4ULL3</accession>
<dbReference type="GO" id="GO:0048270">
    <property type="term" value="F:methionine adenosyltransferase regulator activity"/>
    <property type="evidence" value="ECO:0007669"/>
    <property type="project" value="TreeGrafter"/>
</dbReference>
<dbReference type="InterPro" id="IPR005913">
    <property type="entry name" value="dTDP_dehydrorham_reduct"/>
</dbReference>
<dbReference type="InterPro" id="IPR029903">
    <property type="entry name" value="RmlD-like-bd"/>
</dbReference>
<dbReference type="Pfam" id="PF04321">
    <property type="entry name" value="RmlD_sub_bind"/>
    <property type="match status" value="1"/>
</dbReference>